<comment type="caution">
    <text evidence="3">The sequence shown here is derived from an EMBL/GenBank/DDBJ whole genome shotgun (WGS) entry which is preliminary data.</text>
</comment>
<feature type="transmembrane region" description="Helical" evidence="2">
    <location>
        <begin position="31"/>
        <end position="54"/>
    </location>
</feature>
<dbReference type="AlphaFoldDB" id="A0AAV7MMF6"/>
<keyword evidence="4" id="KW-1185">Reference proteome</keyword>
<reference evidence="3" key="1">
    <citation type="journal article" date="2022" name="bioRxiv">
        <title>Sequencing and chromosome-scale assembly of the giantPleurodeles waltlgenome.</title>
        <authorList>
            <person name="Brown T."/>
            <person name="Elewa A."/>
            <person name="Iarovenko S."/>
            <person name="Subramanian E."/>
            <person name="Araus A.J."/>
            <person name="Petzold A."/>
            <person name="Susuki M."/>
            <person name="Suzuki K.-i.T."/>
            <person name="Hayashi T."/>
            <person name="Toyoda A."/>
            <person name="Oliveira C."/>
            <person name="Osipova E."/>
            <person name="Leigh N.D."/>
            <person name="Simon A."/>
            <person name="Yun M.H."/>
        </authorList>
    </citation>
    <scope>NUCLEOTIDE SEQUENCE</scope>
    <source>
        <strain evidence="3">20211129_DDA</strain>
        <tissue evidence="3">Liver</tissue>
    </source>
</reference>
<protein>
    <submittedName>
        <fullName evidence="3">Uncharacterized protein</fullName>
    </submittedName>
</protein>
<organism evidence="3 4">
    <name type="scientific">Pleurodeles waltl</name>
    <name type="common">Iberian ribbed newt</name>
    <dbReference type="NCBI Taxonomy" id="8319"/>
    <lineage>
        <taxon>Eukaryota</taxon>
        <taxon>Metazoa</taxon>
        <taxon>Chordata</taxon>
        <taxon>Craniata</taxon>
        <taxon>Vertebrata</taxon>
        <taxon>Euteleostomi</taxon>
        <taxon>Amphibia</taxon>
        <taxon>Batrachia</taxon>
        <taxon>Caudata</taxon>
        <taxon>Salamandroidea</taxon>
        <taxon>Salamandridae</taxon>
        <taxon>Pleurodelinae</taxon>
        <taxon>Pleurodeles</taxon>
    </lineage>
</organism>
<proteinExistence type="predicted"/>
<dbReference type="Proteomes" id="UP001066276">
    <property type="component" value="Chromosome 9"/>
</dbReference>
<evidence type="ECO:0000313" key="3">
    <source>
        <dbReference type="EMBL" id="KAJ1104354.1"/>
    </source>
</evidence>
<keyword evidence="2" id="KW-0472">Membrane</keyword>
<evidence type="ECO:0000256" key="1">
    <source>
        <dbReference type="SAM" id="MobiDB-lite"/>
    </source>
</evidence>
<evidence type="ECO:0000256" key="2">
    <source>
        <dbReference type="SAM" id="Phobius"/>
    </source>
</evidence>
<sequence length="132" mass="14161">MLMDVRPLVSSSSDGCAESPAGPQVWGGGSAWRYICIVYLFLFFFPLLCNPAAVAPQIGSSPRLPAQRWSLLCREEASFLSKAAPAGGRLGQAIEPLPHQRPSRRLVRLHSVVGDLPQKGPPQARTTNLAAA</sequence>
<keyword evidence="2" id="KW-0812">Transmembrane</keyword>
<evidence type="ECO:0000313" key="4">
    <source>
        <dbReference type="Proteomes" id="UP001066276"/>
    </source>
</evidence>
<gene>
    <name evidence="3" type="ORF">NDU88_001766</name>
</gene>
<name>A0AAV7MMF6_PLEWA</name>
<keyword evidence="2" id="KW-1133">Transmembrane helix</keyword>
<feature type="region of interest" description="Disordered" evidence="1">
    <location>
        <begin position="1"/>
        <end position="22"/>
    </location>
</feature>
<accession>A0AAV7MMF6</accession>
<dbReference type="EMBL" id="JANPWB010000013">
    <property type="protein sequence ID" value="KAJ1104354.1"/>
    <property type="molecule type" value="Genomic_DNA"/>
</dbReference>